<dbReference type="EMBL" id="BTGU01000089">
    <property type="protein sequence ID" value="GMN59635.1"/>
    <property type="molecule type" value="Genomic_DNA"/>
</dbReference>
<dbReference type="AlphaFoldDB" id="A0AA88DQZ9"/>
<organism evidence="1 2">
    <name type="scientific">Ficus carica</name>
    <name type="common">Common fig</name>
    <dbReference type="NCBI Taxonomy" id="3494"/>
    <lineage>
        <taxon>Eukaryota</taxon>
        <taxon>Viridiplantae</taxon>
        <taxon>Streptophyta</taxon>
        <taxon>Embryophyta</taxon>
        <taxon>Tracheophyta</taxon>
        <taxon>Spermatophyta</taxon>
        <taxon>Magnoliopsida</taxon>
        <taxon>eudicotyledons</taxon>
        <taxon>Gunneridae</taxon>
        <taxon>Pentapetalae</taxon>
        <taxon>rosids</taxon>
        <taxon>fabids</taxon>
        <taxon>Rosales</taxon>
        <taxon>Moraceae</taxon>
        <taxon>Ficeae</taxon>
        <taxon>Ficus</taxon>
    </lineage>
</organism>
<protein>
    <submittedName>
        <fullName evidence="1">Uncharacterized protein</fullName>
    </submittedName>
</protein>
<evidence type="ECO:0000313" key="1">
    <source>
        <dbReference type="EMBL" id="GMN59635.1"/>
    </source>
</evidence>
<proteinExistence type="predicted"/>
<gene>
    <name evidence="1" type="ORF">TIFTF001_028728</name>
</gene>
<evidence type="ECO:0000313" key="2">
    <source>
        <dbReference type="Proteomes" id="UP001187192"/>
    </source>
</evidence>
<reference evidence="1" key="1">
    <citation type="submission" date="2023-07" db="EMBL/GenBank/DDBJ databases">
        <title>draft genome sequence of fig (Ficus carica).</title>
        <authorList>
            <person name="Takahashi T."/>
            <person name="Nishimura K."/>
        </authorList>
    </citation>
    <scope>NUCLEOTIDE SEQUENCE</scope>
</reference>
<dbReference type="Proteomes" id="UP001187192">
    <property type="component" value="Unassembled WGS sequence"/>
</dbReference>
<comment type="caution">
    <text evidence="1">The sequence shown here is derived from an EMBL/GenBank/DDBJ whole genome shotgun (WGS) entry which is preliminary data.</text>
</comment>
<sequence length="124" mass="13678">MGLFCGDRTDMEGVFVVLSLASHNVGPGWNELNPDNHEEDVFEGDTCCDFGPACLFQRFSIVGDVAGSYGVLERVSSIGHLLWVRNGERNTTFVMVVVMVSCFRCASVRVSPELERVSSLGQEW</sequence>
<name>A0AA88DQZ9_FICCA</name>
<keyword evidence="2" id="KW-1185">Reference proteome</keyword>
<accession>A0AA88DQZ9</accession>